<comment type="similarity">
    <text evidence="3 17">Belongs to the complex I subunit 4 family.</text>
</comment>
<keyword evidence="8 17" id="KW-0812">Transmembrane</keyword>
<keyword evidence="13 17" id="KW-0830">Ubiquinone</keyword>
<evidence type="ECO:0000256" key="2">
    <source>
        <dbReference type="ARBA" id="ARBA00004225"/>
    </source>
</evidence>
<keyword evidence="6 17" id="KW-0813">Transport</keyword>
<evidence type="ECO:0000313" key="19">
    <source>
        <dbReference type="EMBL" id="QDH52417.1"/>
    </source>
</evidence>
<feature type="transmembrane region" description="Helical" evidence="17">
    <location>
        <begin position="244"/>
        <end position="266"/>
    </location>
</feature>
<dbReference type="GO" id="GO:0042773">
    <property type="term" value="P:ATP synthesis coupled electron transport"/>
    <property type="evidence" value="ECO:0007669"/>
    <property type="project" value="InterPro"/>
</dbReference>
<keyword evidence="14 17" id="KW-0496">Mitochondrion</keyword>
<feature type="transmembrane region" description="Helical" evidence="17">
    <location>
        <begin position="342"/>
        <end position="365"/>
    </location>
</feature>
<protein>
    <recommendedName>
        <fullName evidence="5 17">NADH-ubiquinone oxidoreductase chain 4</fullName>
        <ecNumber evidence="4 17">7.1.1.2</ecNumber>
    </recommendedName>
</protein>
<feature type="transmembrane region" description="Helical" evidence="17">
    <location>
        <begin position="179"/>
        <end position="205"/>
    </location>
</feature>
<evidence type="ECO:0000256" key="7">
    <source>
        <dbReference type="ARBA" id="ARBA00022660"/>
    </source>
</evidence>
<feature type="transmembrane region" description="Helical" evidence="17">
    <location>
        <begin position="138"/>
        <end position="159"/>
    </location>
</feature>
<reference evidence="19" key="1">
    <citation type="journal article" date="2019" name="Nucleic Acids Res.">
        <title>Coding palindromes in mitochondrial genes of Nematomorpha.</title>
        <authorList>
            <person name="Mikhailov K.V."/>
            <person name="Efeykin B.D."/>
            <person name="Panchin A.Y."/>
            <person name="Knorre D.A."/>
            <person name="Logacheva M.D."/>
            <person name="Penin A.A."/>
            <person name="Muntyan M.S."/>
            <person name="Nikitin M.A."/>
            <person name="Popova O.V."/>
            <person name="Zanegina O.N."/>
            <person name="Vyssokikh M.Y."/>
            <person name="Spiridonov S.E."/>
            <person name="Aleoshin V.V."/>
            <person name="Panchin Y.V."/>
        </authorList>
    </citation>
    <scope>NUCLEOTIDE SEQUENCE</scope>
</reference>
<comment type="subcellular location">
    <subcellularLocation>
        <location evidence="2 17">Mitochondrion membrane</location>
        <topology evidence="2 17">Multi-pass membrane protein</topology>
    </subcellularLocation>
</comment>
<evidence type="ECO:0000256" key="12">
    <source>
        <dbReference type="ARBA" id="ARBA00023027"/>
    </source>
</evidence>
<comment type="function">
    <text evidence="17">Core subunit of the mitochondrial membrane respiratory chain NADH dehydrogenase (Complex I) which catalyzes electron transfer from NADH through the respiratory chain, using ubiquinone as an electron acceptor. Essential for the catalytic activity and assembly of complex I.</text>
</comment>
<dbReference type="RefSeq" id="YP_009679959.1">
    <property type="nucleotide sequence ID" value="NC_044095.1"/>
</dbReference>
<dbReference type="EMBL" id="MG257765">
    <property type="protein sequence ID" value="QDH52417.1"/>
    <property type="molecule type" value="Genomic_DNA"/>
</dbReference>
<evidence type="ECO:0000256" key="14">
    <source>
        <dbReference type="ARBA" id="ARBA00023128"/>
    </source>
</evidence>
<feature type="transmembrane region" description="Helical" evidence="17">
    <location>
        <begin position="83"/>
        <end position="101"/>
    </location>
</feature>
<feature type="transmembrane region" description="Helical" evidence="17">
    <location>
        <begin position="273"/>
        <end position="295"/>
    </location>
</feature>
<comment type="function">
    <text evidence="1">Core subunit of the mitochondrial membrane respiratory chain NADH dehydrogenase (Complex I) that is believed to belong to the minimal assembly required for catalysis. Complex I functions in the transfer of electrons from NADH to the respiratory chain. The immediate electron acceptor for the enzyme is believed to be ubiquinone.</text>
</comment>
<evidence type="ECO:0000256" key="15">
    <source>
        <dbReference type="ARBA" id="ARBA00023136"/>
    </source>
</evidence>
<evidence type="ECO:0000256" key="1">
    <source>
        <dbReference type="ARBA" id="ARBA00003257"/>
    </source>
</evidence>
<dbReference type="GO" id="GO:0003954">
    <property type="term" value="F:NADH dehydrogenase activity"/>
    <property type="evidence" value="ECO:0007669"/>
    <property type="project" value="TreeGrafter"/>
</dbReference>
<dbReference type="InterPro" id="IPR003918">
    <property type="entry name" value="NADH_UbQ_OxRdtase"/>
</dbReference>
<evidence type="ECO:0000256" key="3">
    <source>
        <dbReference type="ARBA" id="ARBA00009025"/>
    </source>
</evidence>
<evidence type="ECO:0000259" key="18">
    <source>
        <dbReference type="Pfam" id="PF00361"/>
    </source>
</evidence>
<accession>A0A514ABX6</accession>
<keyword evidence="12 17" id="KW-0520">NAD</keyword>
<dbReference type="EC" id="7.1.1.2" evidence="4 17"/>
<organism evidence="19">
    <name type="scientific">Gordionus alpestris</name>
    <dbReference type="NCBI Taxonomy" id="1137640"/>
    <lineage>
        <taxon>Eukaryota</taxon>
        <taxon>Metazoa</taxon>
        <taxon>Ecdysozoa</taxon>
        <taxon>Nematomorpha</taxon>
        <taxon>Gordioida</taxon>
        <taxon>Chordodea</taxon>
        <taxon>Chordodoidea</taxon>
        <taxon>Parachordodidae</taxon>
        <taxon>Gordionus</taxon>
    </lineage>
</organism>
<sequence length="442" mass="49857">MMVSLLLMAPFIGFLSHLPILTMTTGMLLVMSLSLNFGSLSNMNLWSNTMMNLDSLNILFTLMFISISIVVIIFIMSMESEMFKLLIMKIILGMTMVMLLVSLINKILWFFIFFEMSLIPIMMMIWGWGSGTMKVKAAAFLLLYTSVASTPLLLLLLSLNLNLKLSSWSELGMSDNLSGWGSGTMILIILAFLVKLPIYIFHLWLPKAHVEASTSGSMLLAGSLLKLGVFGLSRMLLILMGTPLVMWILMSTLLWGMIMSSIGMSFSNDGKIMIAYSSVSHMTFLAISMLLMSFISLDGSISMSMSHGFISPSMFLIFYLMYNKMSTRNMILVKSQMNMKSLYTTLILFMILMFNIGCPPSFNLFPEIIIIYNLMNFSYFFMYPIILNTVILILISSFIFTRISMGVKKVDVSSSFLQSSLTPLFIFLFMSLIMWQGADYII</sequence>
<dbReference type="PANTHER" id="PTHR43507:SF20">
    <property type="entry name" value="NADH-UBIQUINONE OXIDOREDUCTASE CHAIN 4"/>
    <property type="match status" value="1"/>
</dbReference>
<evidence type="ECO:0000256" key="4">
    <source>
        <dbReference type="ARBA" id="ARBA00012944"/>
    </source>
</evidence>
<feature type="transmembrane region" description="Helical" evidence="17">
    <location>
        <begin position="107"/>
        <end position="126"/>
    </location>
</feature>
<dbReference type="CTD" id="4538"/>
<geneLocation type="mitochondrion" evidence="19"/>
<feature type="domain" description="NADH:quinone oxidoreductase/Mrp antiporter transmembrane" evidence="18">
    <location>
        <begin position="106"/>
        <end position="390"/>
    </location>
</feature>
<dbReference type="PRINTS" id="PR01437">
    <property type="entry name" value="NUOXDRDTASE4"/>
</dbReference>
<feature type="transmembrane region" description="Helical" evidence="17">
    <location>
        <begin position="56"/>
        <end position="76"/>
    </location>
</feature>
<dbReference type="PANTHER" id="PTHR43507">
    <property type="entry name" value="NADH-UBIQUINONE OXIDOREDUCTASE CHAIN 4"/>
    <property type="match status" value="1"/>
</dbReference>
<proteinExistence type="inferred from homology"/>
<comment type="catalytic activity">
    <reaction evidence="16 17">
        <text>a ubiquinone + NADH + 5 H(+)(in) = a ubiquinol + NAD(+) + 4 H(+)(out)</text>
        <dbReference type="Rhea" id="RHEA:29091"/>
        <dbReference type="Rhea" id="RHEA-COMP:9565"/>
        <dbReference type="Rhea" id="RHEA-COMP:9566"/>
        <dbReference type="ChEBI" id="CHEBI:15378"/>
        <dbReference type="ChEBI" id="CHEBI:16389"/>
        <dbReference type="ChEBI" id="CHEBI:17976"/>
        <dbReference type="ChEBI" id="CHEBI:57540"/>
        <dbReference type="ChEBI" id="CHEBI:57945"/>
        <dbReference type="EC" id="7.1.1.2"/>
    </reaction>
</comment>
<feature type="transmembrane region" description="Helical" evidence="17">
    <location>
        <begin position="301"/>
        <end position="322"/>
    </location>
</feature>
<dbReference type="Pfam" id="PF00361">
    <property type="entry name" value="Proton_antipo_M"/>
    <property type="match status" value="1"/>
</dbReference>
<name>A0A514ABX6_9BILA</name>
<keyword evidence="9" id="KW-1278">Translocase</keyword>
<keyword evidence="10 17" id="KW-0249">Electron transport</keyword>
<dbReference type="InterPro" id="IPR001750">
    <property type="entry name" value="ND/Mrp_TM"/>
</dbReference>
<evidence type="ECO:0000256" key="16">
    <source>
        <dbReference type="ARBA" id="ARBA00049551"/>
    </source>
</evidence>
<dbReference type="GO" id="GO:0015990">
    <property type="term" value="P:electron transport coupled proton transport"/>
    <property type="evidence" value="ECO:0007669"/>
    <property type="project" value="TreeGrafter"/>
</dbReference>
<evidence type="ECO:0000256" key="5">
    <source>
        <dbReference type="ARBA" id="ARBA00021006"/>
    </source>
</evidence>
<evidence type="ECO:0000256" key="13">
    <source>
        <dbReference type="ARBA" id="ARBA00023075"/>
    </source>
</evidence>
<keyword evidence="11 17" id="KW-1133">Transmembrane helix</keyword>
<evidence type="ECO:0000256" key="9">
    <source>
        <dbReference type="ARBA" id="ARBA00022967"/>
    </source>
</evidence>
<feature type="transmembrane region" description="Helical" evidence="17">
    <location>
        <begin position="377"/>
        <end position="400"/>
    </location>
</feature>
<dbReference type="GO" id="GO:0008137">
    <property type="term" value="F:NADH dehydrogenase (ubiquinone) activity"/>
    <property type="evidence" value="ECO:0007669"/>
    <property type="project" value="UniProtKB-UniRule"/>
</dbReference>
<dbReference type="GO" id="GO:0031966">
    <property type="term" value="C:mitochondrial membrane"/>
    <property type="evidence" value="ECO:0007669"/>
    <property type="project" value="UniProtKB-SubCell"/>
</dbReference>
<keyword evidence="7 17" id="KW-0679">Respiratory chain</keyword>
<evidence type="ECO:0000256" key="8">
    <source>
        <dbReference type="ARBA" id="ARBA00022692"/>
    </source>
</evidence>
<evidence type="ECO:0000256" key="17">
    <source>
        <dbReference type="RuleBase" id="RU003297"/>
    </source>
</evidence>
<dbReference type="AlphaFoldDB" id="A0A514ABX6"/>
<dbReference type="GeneID" id="41041513"/>
<dbReference type="GO" id="GO:0048039">
    <property type="term" value="F:ubiquinone binding"/>
    <property type="evidence" value="ECO:0007669"/>
    <property type="project" value="TreeGrafter"/>
</dbReference>
<evidence type="ECO:0000256" key="6">
    <source>
        <dbReference type="ARBA" id="ARBA00022448"/>
    </source>
</evidence>
<feature type="transmembrane region" description="Helical" evidence="17">
    <location>
        <begin position="217"/>
        <end position="238"/>
    </location>
</feature>
<evidence type="ECO:0000256" key="11">
    <source>
        <dbReference type="ARBA" id="ARBA00022989"/>
    </source>
</evidence>
<gene>
    <name evidence="19" type="primary">ND4</name>
</gene>
<feature type="transmembrane region" description="Helical" evidence="17">
    <location>
        <begin position="421"/>
        <end position="438"/>
    </location>
</feature>
<evidence type="ECO:0000256" key="10">
    <source>
        <dbReference type="ARBA" id="ARBA00022982"/>
    </source>
</evidence>
<keyword evidence="15 17" id="KW-0472">Membrane</keyword>